<name>X0YSR5_9ZZZZ</name>
<organism evidence="2">
    <name type="scientific">marine sediment metagenome</name>
    <dbReference type="NCBI Taxonomy" id="412755"/>
    <lineage>
        <taxon>unclassified sequences</taxon>
        <taxon>metagenomes</taxon>
        <taxon>ecological metagenomes</taxon>
    </lineage>
</organism>
<reference evidence="2" key="1">
    <citation type="journal article" date="2014" name="Front. Microbiol.">
        <title>High frequency of phylogenetically diverse reductive dehalogenase-homologous genes in deep subseafloor sedimentary metagenomes.</title>
        <authorList>
            <person name="Kawai M."/>
            <person name="Futagami T."/>
            <person name="Toyoda A."/>
            <person name="Takaki Y."/>
            <person name="Nishi S."/>
            <person name="Hori S."/>
            <person name="Arai W."/>
            <person name="Tsubouchi T."/>
            <person name="Morono Y."/>
            <person name="Uchiyama I."/>
            <person name="Ito T."/>
            <person name="Fujiyama A."/>
            <person name="Inagaki F."/>
            <person name="Takami H."/>
        </authorList>
    </citation>
    <scope>NUCLEOTIDE SEQUENCE</scope>
    <source>
        <strain evidence="2">Expedition CK06-06</strain>
    </source>
</reference>
<dbReference type="AlphaFoldDB" id="X0YSR5"/>
<dbReference type="EMBL" id="BARS01050787">
    <property type="protein sequence ID" value="GAG51418.1"/>
    <property type="molecule type" value="Genomic_DNA"/>
</dbReference>
<feature type="compositionally biased region" description="Basic and acidic residues" evidence="1">
    <location>
        <begin position="1"/>
        <end position="10"/>
    </location>
</feature>
<evidence type="ECO:0000313" key="2">
    <source>
        <dbReference type="EMBL" id="GAG51418.1"/>
    </source>
</evidence>
<sequence>MQKLQEDRAEMTQNSFDPIMGNAGKGDRQRQGDQSKFAQGWDNIWKKKDGKTNEVQQDATEES</sequence>
<feature type="region of interest" description="Disordered" evidence="1">
    <location>
        <begin position="1"/>
        <end position="63"/>
    </location>
</feature>
<accession>X0YSR5</accession>
<comment type="caution">
    <text evidence="2">The sequence shown here is derived from an EMBL/GenBank/DDBJ whole genome shotgun (WGS) entry which is preliminary data.</text>
</comment>
<protein>
    <submittedName>
        <fullName evidence="2">Uncharacterized protein</fullName>
    </submittedName>
</protein>
<proteinExistence type="predicted"/>
<gene>
    <name evidence="2" type="ORF">S01H1_75754</name>
</gene>
<evidence type="ECO:0000256" key="1">
    <source>
        <dbReference type="SAM" id="MobiDB-lite"/>
    </source>
</evidence>
<feature type="compositionally biased region" description="Polar residues" evidence="1">
    <location>
        <begin position="53"/>
        <end position="63"/>
    </location>
</feature>